<dbReference type="AlphaFoldDB" id="A0A7X2IXZ7"/>
<keyword evidence="1 4" id="KW-0808">Transferase</keyword>
<sequence>MRLKALQLHPEAFASSYQEEEALPISTFENRLSSTSSYTFGAIEHQQLYGAVTLLPEEKNKLKHRGNIVAMYVSEEKRGAGLGRKLMQAAIQQAGELKCIEQLHLTVMAKNESAKKLYRSLGFQSYAVEKNALKVNGQYYDEELMVLYISNGES</sequence>
<evidence type="ECO:0000256" key="2">
    <source>
        <dbReference type="ARBA" id="ARBA00023315"/>
    </source>
</evidence>
<dbReference type="CDD" id="cd04301">
    <property type="entry name" value="NAT_SF"/>
    <property type="match status" value="1"/>
</dbReference>
<dbReference type="PANTHER" id="PTHR43420:SF47">
    <property type="entry name" value="N-ACETYLTRANSFERASE DOMAIN-CONTAINING PROTEIN"/>
    <property type="match status" value="1"/>
</dbReference>
<dbReference type="GO" id="GO:0016747">
    <property type="term" value="F:acyltransferase activity, transferring groups other than amino-acyl groups"/>
    <property type="evidence" value="ECO:0007669"/>
    <property type="project" value="InterPro"/>
</dbReference>
<dbReference type="PROSITE" id="PS51186">
    <property type="entry name" value="GNAT"/>
    <property type="match status" value="1"/>
</dbReference>
<dbReference type="OrthoDB" id="9799092at2"/>
<dbReference type="SUPFAM" id="SSF55729">
    <property type="entry name" value="Acyl-CoA N-acyltransferases (Nat)"/>
    <property type="match status" value="1"/>
</dbReference>
<evidence type="ECO:0000313" key="4">
    <source>
        <dbReference type="EMBL" id="MRX71868.1"/>
    </source>
</evidence>
<feature type="domain" description="N-acetyltransferase" evidence="3">
    <location>
        <begin position="1"/>
        <end position="150"/>
    </location>
</feature>
<evidence type="ECO:0000313" key="5">
    <source>
        <dbReference type="Proteomes" id="UP000448867"/>
    </source>
</evidence>
<accession>A0A7X2IXZ7</accession>
<keyword evidence="5" id="KW-1185">Reference proteome</keyword>
<keyword evidence="2" id="KW-0012">Acyltransferase</keyword>
<proteinExistence type="predicted"/>
<evidence type="ECO:0000256" key="1">
    <source>
        <dbReference type="ARBA" id="ARBA00022679"/>
    </source>
</evidence>
<dbReference type="InterPro" id="IPR016181">
    <property type="entry name" value="Acyl_CoA_acyltransferase"/>
</dbReference>
<dbReference type="InterPro" id="IPR000182">
    <property type="entry name" value="GNAT_dom"/>
</dbReference>
<name>A0A7X2IXZ7_9BACI</name>
<protein>
    <submittedName>
        <fullName evidence="4">GNAT family N-acetyltransferase</fullName>
    </submittedName>
</protein>
<dbReference type="Gene3D" id="3.40.630.30">
    <property type="match status" value="1"/>
</dbReference>
<dbReference type="Pfam" id="PF00583">
    <property type="entry name" value="Acetyltransf_1"/>
    <property type="match status" value="1"/>
</dbReference>
<reference evidence="4 5" key="1">
    <citation type="submission" date="2019-11" db="EMBL/GenBank/DDBJ databases">
        <title>Bacillus lacus genome.</title>
        <authorList>
            <person name="Allen C.J."/>
            <person name="Newman J.D."/>
        </authorList>
    </citation>
    <scope>NUCLEOTIDE SEQUENCE [LARGE SCALE GENOMIC DNA]</scope>
    <source>
        <strain evidence="4 5">KCTC 33946</strain>
    </source>
</reference>
<dbReference type="InterPro" id="IPR050680">
    <property type="entry name" value="YpeA/RimI_acetyltransf"/>
</dbReference>
<gene>
    <name evidence="4" type="ORF">GJU40_06735</name>
</gene>
<organism evidence="4 5">
    <name type="scientific">Metabacillus lacus</name>
    <dbReference type="NCBI Taxonomy" id="1983721"/>
    <lineage>
        <taxon>Bacteria</taxon>
        <taxon>Bacillati</taxon>
        <taxon>Bacillota</taxon>
        <taxon>Bacilli</taxon>
        <taxon>Bacillales</taxon>
        <taxon>Bacillaceae</taxon>
        <taxon>Metabacillus</taxon>
    </lineage>
</organism>
<comment type="caution">
    <text evidence="4">The sequence shown here is derived from an EMBL/GenBank/DDBJ whole genome shotgun (WGS) entry which is preliminary data.</text>
</comment>
<evidence type="ECO:0000259" key="3">
    <source>
        <dbReference type="PROSITE" id="PS51186"/>
    </source>
</evidence>
<dbReference type="Proteomes" id="UP000448867">
    <property type="component" value="Unassembled WGS sequence"/>
</dbReference>
<dbReference type="PANTHER" id="PTHR43420">
    <property type="entry name" value="ACETYLTRANSFERASE"/>
    <property type="match status" value="1"/>
</dbReference>
<dbReference type="EMBL" id="WKKI01000008">
    <property type="protein sequence ID" value="MRX71868.1"/>
    <property type="molecule type" value="Genomic_DNA"/>
</dbReference>